<accession>A0A7W7VDT1</accession>
<gene>
    <name evidence="1" type="ORF">FHR82_002535</name>
</gene>
<keyword evidence="2" id="KW-1185">Reference proteome</keyword>
<dbReference type="EMBL" id="JACHJQ010000003">
    <property type="protein sequence ID" value="MBB4906315.1"/>
    <property type="molecule type" value="Genomic_DNA"/>
</dbReference>
<evidence type="ECO:0000313" key="1">
    <source>
        <dbReference type="EMBL" id="MBB4906315.1"/>
    </source>
</evidence>
<proteinExistence type="predicted"/>
<protein>
    <submittedName>
        <fullName evidence="1">Uncharacterized protein</fullName>
    </submittedName>
</protein>
<name>A0A7W7VDT1_9PSEU</name>
<dbReference type="RefSeq" id="WP_184810546.1">
    <property type="nucleotide sequence ID" value="NZ_JACHJQ010000003.1"/>
</dbReference>
<comment type="caution">
    <text evidence="1">The sequence shown here is derived from an EMBL/GenBank/DDBJ whole genome shotgun (WGS) entry which is preliminary data.</text>
</comment>
<evidence type="ECO:0000313" key="2">
    <source>
        <dbReference type="Proteomes" id="UP000520767"/>
    </source>
</evidence>
<sequence>MTTGATVVHTAPSTGCNGRVDEDDVTVLDIVGPELERCSALADRLAQLLLPDGLFS</sequence>
<dbReference type="AlphaFoldDB" id="A0A7W7VDT1"/>
<organism evidence="1 2">
    <name type="scientific">Actinophytocola algeriensis</name>
    <dbReference type="NCBI Taxonomy" id="1768010"/>
    <lineage>
        <taxon>Bacteria</taxon>
        <taxon>Bacillati</taxon>
        <taxon>Actinomycetota</taxon>
        <taxon>Actinomycetes</taxon>
        <taxon>Pseudonocardiales</taxon>
        <taxon>Pseudonocardiaceae</taxon>
    </lineage>
</organism>
<reference evidence="1 2" key="1">
    <citation type="submission" date="2020-08" db="EMBL/GenBank/DDBJ databases">
        <title>Genomic Encyclopedia of Type Strains, Phase III (KMG-III): the genomes of soil and plant-associated and newly described type strains.</title>
        <authorList>
            <person name="Whitman W."/>
        </authorList>
    </citation>
    <scope>NUCLEOTIDE SEQUENCE [LARGE SCALE GENOMIC DNA]</scope>
    <source>
        <strain evidence="1 2">CECT 8960</strain>
    </source>
</reference>
<dbReference type="Proteomes" id="UP000520767">
    <property type="component" value="Unassembled WGS sequence"/>
</dbReference>